<protein>
    <submittedName>
        <fullName evidence="1">Uncharacterized protein</fullName>
    </submittedName>
</protein>
<comment type="caution">
    <text evidence="1">The sequence shown here is derived from an EMBL/GenBank/DDBJ whole genome shotgun (WGS) entry which is preliminary data.</text>
</comment>
<proteinExistence type="predicted"/>
<keyword evidence="2" id="KW-1185">Reference proteome</keyword>
<gene>
    <name evidence="1" type="ORF">HGRIS_005258</name>
</gene>
<evidence type="ECO:0000313" key="2">
    <source>
        <dbReference type="Proteomes" id="UP001556367"/>
    </source>
</evidence>
<dbReference type="PANTHER" id="PTHR46929">
    <property type="entry name" value="EXPRESSED PROTEIN"/>
    <property type="match status" value="1"/>
</dbReference>
<sequence>MECCFGWDDDQKLVIASDAIWELYLEAHPDAKEWRTKPFLLYDDMSSLVDGAVATGNFFSAWLANSESFAIANTPLDFTIDPQLQFSQDDLEPSPLYLPQALNPRHHWVTPLGRLVALLHNATSETEVASRKR</sequence>
<reference evidence="2" key="1">
    <citation type="submission" date="2024-06" db="EMBL/GenBank/DDBJ databases">
        <title>Multi-omics analyses provide insights into the biosynthesis of the anticancer antibiotic pleurotin in Hohenbuehelia grisea.</title>
        <authorList>
            <person name="Weaver J.A."/>
            <person name="Alberti F."/>
        </authorList>
    </citation>
    <scope>NUCLEOTIDE SEQUENCE [LARGE SCALE GENOMIC DNA]</scope>
    <source>
        <strain evidence="2">T-177</strain>
    </source>
</reference>
<evidence type="ECO:0000313" key="1">
    <source>
        <dbReference type="EMBL" id="KAL0954112.1"/>
    </source>
</evidence>
<dbReference type="PANTHER" id="PTHR46929:SF3">
    <property type="entry name" value="MYB_SANT-LIKE DOMAIN-CONTAINING PROTEIN"/>
    <property type="match status" value="1"/>
</dbReference>
<dbReference type="EMBL" id="JASNQZ010000008">
    <property type="protein sequence ID" value="KAL0954112.1"/>
    <property type="molecule type" value="Genomic_DNA"/>
</dbReference>
<accession>A0ABR3JEZ2</accession>
<organism evidence="1 2">
    <name type="scientific">Hohenbuehelia grisea</name>
    <dbReference type="NCBI Taxonomy" id="104357"/>
    <lineage>
        <taxon>Eukaryota</taxon>
        <taxon>Fungi</taxon>
        <taxon>Dikarya</taxon>
        <taxon>Basidiomycota</taxon>
        <taxon>Agaricomycotina</taxon>
        <taxon>Agaricomycetes</taxon>
        <taxon>Agaricomycetidae</taxon>
        <taxon>Agaricales</taxon>
        <taxon>Pleurotineae</taxon>
        <taxon>Pleurotaceae</taxon>
        <taxon>Hohenbuehelia</taxon>
    </lineage>
</organism>
<name>A0ABR3JEZ2_9AGAR</name>
<dbReference type="Proteomes" id="UP001556367">
    <property type="component" value="Unassembled WGS sequence"/>
</dbReference>